<dbReference type="AlphaFoldDB" id="A0A9N9HDE2"/>
<dbReference type="Proteomes" id="UP000789759">
    <property type="component" value="Unassembled WGS sequence"/>
</dbReference>
<proteinExistence type="predicted"/>
<organism evidence="1 2">
    <name type="scientific">Cetraspora pellucida</name>
    <dbReference type="NCBI Taxonomy" id="1433469"/>
    <lineage>
        <taxon>Eukaryota</taxon>
        <taxon>Fungi</taxon>
        <taxon>Fungi incertae sedis</taxon>
        <taxon>Mucoromycota</taxon>
        <taxon>Glomeromycotina</taxon>
        <taxon>Glomeromycetes</taxon>
        <taxon>Diversisporales</taxon>
        <taxon>Gigasporaceae</taxon>
        <taxon>Cetraspora</taxon>
    </lineage>
</organism>
<accession>A0A9N9HDE2</accession>
<comment type="caution">
    <text evidence="1">The sequence shown here is derived from an EMBL/GenBank/DDBJ whole genome shotgun (WGS) entry which is preliminary data.</text>
</comment>
<sequence length="60" mass="6810">KVANIKSKVRESVESHLVGDSSFRVDFLDSKSYLIEQGYQVEDYRVPQQNARGIVFAHPA</sequence>
<keyword evidence="2" id="KW-1185">Reference proteome</keyword>
<gene>
    <name evidence="1" type="ORF">CPELLU_LOCUS10003</name>
</gene>
<feature type="non-terminal residue" evidence="1">
    <location>
        <position position="1"/>
    </location>
</feature>
<evidence type="ECO:0000313" key="2">
    <source>
        <dbReference type="Proteomes" id="UP000789759"/>
    </source>
</evidence>
<dbReference type="EMBL" id="CAJVQA010008011">
    <property type="protein sequence ID" value="CAG8665399.1"/>
    <property type="molecule type" value="Genomic_DNA"/>
</dbReference>
<name>A0A9N9HDE2_9GLOM</name>
<evidence type="ECO:0000313" key="1">
    <source>
        <dbReference type="EMBL" id="CAG8665399.1"/>
    </source>
</evidence>
<dbReference type="OrthoDB" id="2438697at2759"/>
<reference evidence="1" key="1">
    <citation type="submission" date="2021-06" db="EMBL/GenBank/DDBJ databases">
        <authorList>
            <person name="Kallberg Y."/>
            <person name="Tangrot J."/>
            <person name="Rosling A."/>
        </authorList>
    </citation>
    <scope>NUCLEOTIDE SEQUENCE</scope>
    <source>
        <strain evidence="1">FL966</strain>
    </source>
</reference>
<protein>
    <submittedName>
        <fullName evidence="1">102_t:CDS:1</fullName>
    </submittedName>
</protein>